<dbReference type="CDD" id="cd18785">
    <property type="entry name" value="SF2_C"/>
    <property type="match status" value="1"/>
</dbReference>
<dbReference type="AlphaFoldDB" id="A0AAD7HJ68"/>
<evidence type="ECO:0000313" key="4">
    <source>
        <dbReference type="Proteomes" id="UP001215598"/>
    </source>
</evidence>
<dbReference type="InterPro" id="IPR027417">
    <property type="entry name" value="P-loop_NTPase"/>
</dbReference>
<accession>A0AAD7HJ68</accession>
<name>A0AAD7HJ68_9AGAR</name>
<dbReference type="SUPFAM" id="SSF52540">
    <property type="entry name" value="P-loop containing nucleoside triphosphate hydrolases"/>
    <property type="match status" value="1"/>
</dbReference>
<keyword evidence="4" id="KW-1185">Reference proteome</keyword>
<proteinExistence type="predicted"/>
<reference evidence="3" key="1">
    <citation type="submission" date="2023-03" db="EMBL/GenBank/DDBJ databases">
        <title>Massive genome expansion in bonnet fungi (Mycena s.s.) driven by repeated elements and novel gene families across ecological guilds.</title>
        <authorList>
            <consortium name="Lawrence Berkeley National Laboratory"/>
            <person name="Harder C.B."/>
            <person name="Miyauchi S."/>
            <person name="Viragh M."/>
            <person name="Kuo A."/>
            <person name="Thoen E."/>
            <person name="Andreopoulos B."/>
            <person name="Lu D."/>
            <person name="Skrede I."/>
            <person name="Drula E."/>
            <person name="Henrissat B."/>
            <person name="Morin E."/>
            <person name="Kohler A."/>
            <person name="Barry K."/>
            <person name="LaButti K."/>
            <person name="Morin E."/>
            <person name="Salamov A."/>
            <person name="Lipzen A."/>
            <person name="Mereny Z."/>
            <person name="Hegedus B."/>
            <person name="Baldrian P."/>
            <person name="Stursova M."/>
            <person name="Weitz H."/>
            <person name="Taylor A."/>
            <person name="Grigoriev I.V."/>
            <person name="Nagy L.G."/>
            <person name="Martin F."/>
            <person name="Kauserud H."/>
        </authorList>
    </citation>
    <scope>NUCLEOTIDE SEQUENCE</scope>
    <source>
        <strain evidence="3">CBHHK182m</strain>
    </source>
</reference>
<gene>
    <name evidence="3" type="ORF">B0H16DRAFT_1738054</name>
</gene>
<feature type="domain" description="Helicase C-terminal" evidence="2">
    <location>
        <begin position="1"/>
        <end position="141"/>
    </location>
</feature>
<comment type="caution">
    <text evidence="3">The sequence shown here is derived from an EMBL/GenBank/DDBJ whole genome shotgun (WGS) entry which is preliminary data.</text>
</comment>
<feature type="compositionally biased region" description="Acidic residues" evidence="1">
    <location>
        <begin position="370"/>
        <end position="385"/>
    </location>
</feature>
<sequence length="449" mass="50207">MALKPKYLWKCLPPGSHRLRRLKMYHSLRSVEDNEEIIRLLETDPVCQVAVATVAIANGLNIKPVLDSISIGCAETLEQVVQDKGRAGRDEGTAARGYVLYQPSVLAAAEKQLAATSNTHPTYTTTRKKASAKPLQQAKVEFLTEKICLNAAVNRVFENPPMDISNLDCIAAERPLPCSLCAARNDIVLDFPAPPLPPGVYFPPFTAPTTDQHATLTDKKLKLTQKERAEIEPRLVQFGETVRRAERKLAAHANRPKSAFFPSSILKSILDSFFTFESFDNLATHVALWTFAGGYQVRLYALVHELRTTIQLQRKEAQEKKKAARRKKGTNTRNRRRKIGEWDSEEGSEDEGEGSDDGDEGSDDRGKGLDDEDEGLSEEMSSDEEANNHPRSSPIPPPPKRVRRILDEVTNEERRVRKSTKTATKLQTVAEVSRTYSAPYRTTSSRRRG</sequence>
<dbReference type="Proteomes" id="UP001215598">
    <property type="component" value="Unassembled WGS sequence"/>
</dbReference>
<feature type="region of interest" description="Disordered" evidence="1">
    <location>
        <begin position="316"/>
        <end position="427"/>
    </location>
</feature>
<dbReference type="EMBL" id="JARKIB010000226">
    <property type="protein sequence ID" value="KAJ7721770.1"/>
    <property type="molecule type" value="Genomic_DNA"/>
</dbReference>
<dbReference type="InterPro" id="IPR001650">
    <property type="entry name" value="Helicase_C-like"/>
</dbReference>
<dbReference type="Pfam" id="PF00271">
    <property type="entry name" value="Helicase_C"/>
    <property type="match status" value="1"/>
</dbReference>
<feature type="compositionally biased region" description="Acidic residues" evidence="1">
    <location>
        <begin position="342"/>
        <end position="362"/>
    </location>
</feature>
<organism evidence="3 4">
    <name type="scientific">Mycena metata</name>
    <dbReference type="NCBI Taxonomy" id="1033252"/>
    <lineage>
        <taxon>Eukaryota</taxon>
        <taxon>Fungi</taxon>
        <taxon>Dikarya</taxon>
        <taxon>Basidiomycota</taxon>
        <taxon>Agaricomycotina</taxon>
        <taxon>Agaricomycetes</taxon>
        <taxon>Agaricomycetidae</taxon>
        <taxon>Agaricales</taxon>
        <taxon>Marasmiineae</taxon>
        <taxon>Mycenaceae</taxon>
        <taxon>Mycena</taxon>
    </lineage>
</organism>
<feature type="compositionally biased region" description="Basic and acidic residues" evidence="1">
    <location>
        <begin position="404"/>
        <end position="415"/>
    </location>
</feature>
<dbReference type="PROSITE" id="PS51194">
    <property type="entry name" value="HELICASE_CTER"/>
    <property type="match status" value="1"/>
</dbReference>
<protein>
    <recommendedName>
        <fullName evidence="2">Helicase C-terminal domain-containing protein</fullName>
    </recommendedName>
</protein>
<evidence type="ECO:0000256" key="1">
    <source>
        <dbReference type="SAM" id="MobiDB-lite"/>
    </source>
</evidence>
<dbReference type="Gene3D" id="3.40.50.300">
    <property type="entry name" value="P-loop containing nucleotide triphosphate hydrolases"/>
    <property type="match status" value="1"/>
</dbReference>
<evidence type="ECO:0000259" key="2">
    <source>
        <dbReference type="PROSITE" id="PS51194"/>
    </source>
</evidence>
<evidence type="ECO:0000313" key="3">
    <source>
        <dbReference type="EMBL" id="KAJ7721770.1"/>
    </source>
</evidence>
<feature type="compositionally biased region" description="Basic residues" evidence="1">
    <location>
        <begin position="322"/>
        <end position="338"/>
    </location>
</feature>